<evidence type="ECO:0000313" key="8">
    <source>
        <dbReference type="EMBL" id="QRZ12280.1"/>
    </source>
</evidence>
<organism evidence="8 9">
    <name type="scientific">Paracoccus methylovorus</name>
    <dbReference type="NCBI Taxonomy" id="2812658"/>
    <lineage>
        <taxon>Bacteria</taxon>
        <taxon>Pseudomonadati</taxon>
        <taxon>Pseudomonadota</taxon>
        <taxon>Alphaproteobacteria</taxon>
        <taxon>Rhodobacterales</taxon>
        <taxon>Paracoccaceae</taxon>
        <taxon>Paracoccus</taxon>
    </lineage>
</organism>
<keyword evidence="2" id="KW-1003">Cell membrane</keyword>
<accession>A0ABX7JDG1</accession>
<keyword evidence="4 6" id="KW-1133">Transmembrane helix</keyword>
<keyword evidence="3 6" id="KW-0812">Transmembrane</keyword>
<sequence>MIMQSGFTFWNFLVDVFVIFLFIMWIWLLISVFADLFRRKDIRGSAKVIWIIFLLLLPYLGVFAYVLTQGRTMSSRDAEAAQEARDHLRQVVGFSVADELSKLETLKAEGKITADEYAKLRAKLI</sequence>
<keyword evidence="5 6" id="KW-0472">Membrane</keyword>
<evidence type="ECO:0000256" key="4">
    <source>
        <dbReference type="ARBA" id="ARBA00022989"/>
    </source>
</evidence>
<feature type="transmembrane region" description="Helical" evidence="6">
    <location>
        <begin position="12"/>
        <end position="36"/>
    </location>
</feature>
<evidence type="ECO:0000256" key="5">
    <source>
        <dbReference type="ARBA" id="ARBA00023136"/>
    </source>
</evidence>
<evidence type="ECO:0000259" key="7">
    <source>
        <dbReference type="Pfam" id="PF13396"/>
    </source>
</evidence>
<dbReference type="EMBL" id="CP070368">
    <property type="protein sequence ID" value="QRZ12280.1"/>
    <property type="molecule type" value="Genomic_DNA"/>
</dbReference>
<proteinExistence type="predicted"/>
<dbReference type="Proteomes" id="UP000663629">
    <property type="component" value="Chromosome 1"/>
</dbReference>
<gene>
    <name evidence="8" type="ORF">JWJ88_06495</name>
</gene>
<evidence type="ECO:0000313" key="9">
    <source>
        <dbReference type="Proteomes" id="UP000663629"/>
    </source>
</evidence>
<evidence type="ECO:0000256" key="1">
    <source>
        <dbReference type="ARBA" id="ARBA00004651"/>
    </source>
</evidence>
<name>A0ABX7JDG1_9RHOB</name>
<evidence type="ECO:0000256" key="6">
    <source>
        <dbReference type="SAM" id="Phobius"/>
    </source>
</evidence>
<dbReference type="InterPro" id="IPR027379">
    <property type="entry name" value="CLS_N"/>
</dbReference>
<reference evidence="8 9" key="1">
    <citation type="submission" date="2021-02" db="EMBL/GenBank/DDBJ databases">
        <title>Paracoccus methylovroum sp.nov., a new methanol and methylamine utilizing methylotrophic denitrifer.</title>
        <authorList>
            <person name="Timsy T."/>
            <person name="Behrendt U."/>
            <person name="Ulrich A."/>
            <person name="Spanner T."/>
            <person name="Foesel B.U."/>
            <person name="Horn M.A."/>
            <person name="Kolb S."/>
        </authorList>
    </citation>
    <scope>NUCLEOTIDE SEQUENCE [LARGE SCALE GENOMIC DNA]</scope>
    <source>
        <strain evidence="8 9">H4-D09</strain>
    </source>
</reference>
<evidence type="ECO:0000256" key="2">
    <source>
        <dbReference type="ARBA" id="ARBA00022475"/>
    </source>
</evidence>
<evidence type="ECO:0000256" key="3">
    <source>
        <dbReference type="ARBA" id="ARBA00022692"/>
    </source>
</evidence>
<dbReference type="RefSeq" id="WP_205293303.1">
    <property type="nucleotide sequence ID" value="NZ_CP070368.1"/>
</dbReference>
<dbReference type="Pfam" id="PF13396">
    <property type="entry name" value="PLDc_N"/>
    <property type="match status" value="1"/>
</dbReference>
<protein>
    <submittedName>
        <fullName evidence="8">PLDc N-terminal domain-containing protein</fullName>
    </submittedName>
</protein>
<feature type="transmembrane region" description="Helical" evidence="6">
    <location>
        <begin position="48"/>
        <end position="67"/>
    </location>
</feature>
<comment type="subcellular location">
    <subcellularLocation>
        <location evidence="1">Cell membrane</location>
        <topology evidence="1">Multi-pass membrane protein</topology>
    </subcellularLocation>
</comment>
<keyword evidence="9" id="KW-1185">Reference proteome</keyword>
<feature type="domain" description="Cardiolipin synthase N-terminal" evidence="7">
    <location>
        <begin position="23"/>
        <end position="67"/>
    </location>
</feature>